<dbReference type="GO" id="GO:0003723">
    <property type="term" value="F:RNA binding"/>
    <property type="evidence" value="ECO:0007669"/>
    <property type="project" value="InterPro"/>
</dbReference>
<evidence type="ECO:0000259" key="14">
    <source>
        <dbReference type="Pfam" id="PF04926"/>
    </source>
</evidence>
<evidence type="ECO:0000313" key="18">
    <source>
        <dbReference type="Proteomes" id="UP000008281"/>
    </source>
</evidence>
<evidence type="ECO:0000259" key="16">
    <source>
        <dbReference type="Pfam" id="PF20750"/>
    </source>
</evidence>
<dbReference type="GO" id="GO:0046872">
    <property type="term" value="F:metal ion binding"/>
    <property type="evidence" value="ECO:0007669"/>
    <property type="project" value="UniProtKB-KW"/>
</dbReference>
<dbReference type="InterPro" id="IPR007010">
    <property type="entry name" value="PolA_pol_RNA-bd_dom"/>
</dbReference>
<dbReference type="PANTHER" id="PTHR10682:SF10">
    <property type="entry name" value="POLYNUCLEOTIDE ADENYLYLTRANSFERASE"/>
    <property type="match status" value="1"/>
</dbReference>
<dbReference type="GO" id="GO:1990817">
    <property type="term" value="F:poly(A) RNA polymerase activity"/>
    <property type="evidence" value="ECO:0007669"/>
    <property type="project" value="UniProtKB-EC"/>
</dbReference>
<protein>
    <recommendedName>
        <fullName evidence="5">polynucleotide adenylyltransferase</fullName>
        <ecNumber evidence="5">2.7.7.19</ecNumber>
    </recommendedName>
</protein>
<dbReference type="InParanoid" id="E3MJZ3"/>
<dbReference type="Pfam" id="PF04926">
    <property type="entry name" value="PAP_RNA-bind"/>
    <property type="match status" value="1"/>
</dbReference>
<dbReference type="CDD" id="cd05402">
    <property type="entry name" value="NT_PAP_TUTase"/>
    <property type="match status" value="1"/>
</dbReference>
<accession>E3MJZ3</accession>
<feature type="domain" description="Poly(A) polymerase nucleotidyltransferase" evidence="16">
    <location>
        <begin position="11"/>
        <end position="149"/>
    </location>
</feature>
<dbReference type="InterPro" id="IPR043519">
    <property type="entry name" value="NT_sf"/>
</dbReference>
<dbReference type="Gene3D" id="1.10.1410.10">
    <property type="match status" value="2"/>
</dbReference>
<gene>
    <name evidence="17" type="ORF">CRE_28774</name>
</gene>
<dbReference type="Pfam" id="PF20750">
    <property type="entry name" value="PAP_NTPase"/>
    <property type="match status" value="1"/>
</dbReference>
<dbReference type="SUPFAM" id="SSF81631">
    <property type="entry name" value="PAP/OAS1 substrate-binding domain"/>
    <property type="match status" value="1"/>
</dbReference>
<keyword evidence="7" id="KW-0808">Transferase</keyword>
<comment type="similarity">
    <text evidence="4">Belongs to the poly(A) polymerase family.</text>
</comment>
<evidence type="ECO:0000256" key="10">
    <source>
        <dbReference type="ARBA" id="ARBA00022840"/>
    </source>
</evidence>
<comment type="cofactor">
    <cofactor evidence="2">
        <name>Mg(2+)</name>
        <dbReference type="ChEBI" id="CHEBI:18420"/>
    </cofactor>
</comment>
<name>E3MJZ3_CAERE</name>
<dbReference type="Proteomes" id="UP000008281">
    <property type="component" value="Unassembled WGS sequence"/>
</dbReference>
<evidence type="ECO:0000256" key="1">
    <source>
        <dbReference type="ARBA" id="ARBA00001936"/>
    </source>
</evidence>
<keyword evidence="12" id="KW-0539">Nucleus</keyword>
<keyword evidence="9" id="KW-0547">Nucleotide-binding</keyword>
<evidence type="ECO:0000256" key="2">
    <source>
        <dbReference type="ARBA" id="ARBA00001946"/>
    </source>
</evidence>
<organism evidence="18">
    <name type="scientific">Caenorhabditis remanei</name>
    <name type="common">Caenorhabditis vulgaris</name>
    <dbReference type="NCBI Taxonomy" id="31234"/>
    <lineage>
        <taxon>Eukaryota</taxon>
        <taxon>Metazoa</taxon>
        <taxon>Ecdysozoa</taxon>
        <taxon>Nematoda</taxon>
        <taxon>Chromadorea</taxon>
        <taxon>Rhabditida</taxon>
        <taxon>Rhabditina</taxon>
        <taxon>Rhabditomorpha</taxon>
        <taxon>Rhabditoidea</taxon>
        <taxon>Rhabditidae</taxon>
        <taxon>Peloderinae</taxon>
        <taxon>Caenorhabditis</taxon>
    </lineage>
</organism>
<dbReference type="OrthoDB" id="412748at2759"/>
<evidence type="ECO:0000256" key="7">
    <source>
        <dbReference type="ARBA" id="ARBA00022679"/>
    </source>
</evidence>
<dbReference type="InterPro" id="IPR011068">
    <property type="entry name" value="NuclTrfase_I-like_C"/>
</dbReference>
<dbReference type="HOGENOM" id="CLU_011511_4_0_1"/>
<dbReference type="EC" id="2.7.7.19" evidence="5"/>
<dbReference type="Pfam" id="PF04928">
    <property type="entry name" value="PAP_central"/>
    <property type="match status" value="1"/>
</dbReference>
<evidence type="ECO:0000256" key="3">
    <source>
        <dbReference type="ARBA" id="ARBA00004123"/>
    </source>
</evidence>
<dbReference type="SUPFAM" id="SSF55003">
    <property type="entry name" value="PAP/Archaeal CCA-adding enzyme, C-terminal domain"/>
    <property type="match status" value="1"/>
</dbReference>
<sequence length="388" mass="43787">MSCAPSTKIYGVSQPISTNAPTKSDFKLTDSLNESLHQFECYESKEESMTRIKVLSKLNALVKQWIKTLTAQRIPNGHELNAGGKLISFGSYRLGVHNSGADIDALVIAPRHVARLDFFTSFKKMLLENSSVKNLACVENAFVPIMTLMSTLNNLVWDPRINYSDRFHLMPIITPAFPEQNSTHNVSKSTLHIIQEEMKSALLICDQIHAGSATWNNLFEEVNFFSRYRHFVALSMNEESNEGFFESRIRQLVQIMERNCQVKLAHINPKKFKSVQNASVWFLGLELIENVKNLDLTAEIEGFKKNVEKQANGIQITLDATYVKRSGLIKWIPVADLKKGRFVNKCTGTTSKKRPFSSSPISSEISQVAAKKPCIDINVRLIKMKSNN</sequence>
<dbReference type="SUPFAM" id="SSF81301">
    <property type="entry name" value="Nucleotidyltransferase"/>
    <property type="match status" value="1"/>
</dbReference>
<dbReference type="InterPro" id="IPR007012">
    <property type="entry name" value="PolA_pol_cen_dom"/>
</dbReference>
<dbReference type="EMBL" id="DS268451">
    <property type="protein sequence ID" value="EFP03789.1"/>
    <property type="molecule type" value="Genomic_DNA"/>
</dbReference>
<dbReference type="GO" id="GO:0005634">
    <property type="term" value="C:nucleus"/>
    <property type="evidence" value="ECO:0007669"/>
    <property type="project" value="UniProtKB-SubCell"/>
</dbReference>
<dbReference type="STRING" id="31234.E3MJZ3"/>
<evidence type="ECO:0000256" key="12">
    <source>
        <dbReference type="ARBA" id="ARBA00023242"/>
    </source>
</evidence>
<evidence type="ECO:0000259" key="15">
    <source>
        <dbReference type="Pfam" id="PF04928"/>
    </source>
</evidence>
<comment type="subcellular location">
    <subcellularLocation>
        <location evidence="3">Nucleus</location>
    </subcellularLocation>
</comment>
<dbReference type="GO" id="GO:0031123">
    <property type="term" value="P:RNA 3'-end processing"/>
    <property type="evidence" value="ECO:0007669"/>
    <property type="project" value="InterPro"/>
</dbReference>
<proteinExistence type="inferred from homology"/>
<keyword evidence="10" id="KW-0067">ATP-binding</keyword>
<evidence type="ECO:0000256" key="5">
    <source>
        <dbReference type="ARBA" id="ARBA00012388"/>
    </source>
</evidence>
<dbReference type="OMA" id="IMANQLP"/>
<dbReference type="eggNOG" id="KOG2245">
    <property type="taxonomic scope" value="Eukaryota"/>
</dbReference>
<feature type="domain" description="Poly(A) polymerase central" evidence="15">
    <location>
        <begin position="150"/>
        <end position="221"/>
    </location>
</feature>
<feature type="domain" description="Poly(A) polymerase RNA-binding" evidence="14">
    <location>
        <begin position="223"/>
        <end position="277"/>
    </location>
</feature>
<dbReference type="GO" id="GO:0005524">
    <property type="term" value="F:ATP binding"/>
    <property type="evidence" value="ECO:0007669"/>
    <property type="project" value="UniProtKB-KW"/>
</dbReference>
<evidence type="ECO:0000256" key="11">
    <source>
        <dbReference type="ARBA" id="ARBA00022842"/>
    </source>
</evidence>
<dbReference type="PANTHER" id="PTHR10682">
    <property type="entry name" value="POLY A POLYMERASE"/>
    <property type="match status" value="1"/>
</dbReference>
<evidence type="ECO:0000256" key="9">
    <source>
        <dbReference type="ARBA" id="ARBA00022741"/>
    </source>
</evidence>
<evidence type="ECO:0000256" key="13">
    <source>
        <dbReference type="ARBA" id="ARBA00048830"/>
    </source>
</evidence>
<dbReference type="AlphaFoldDB" id="E3MJZ3"/>
<reference evidence="17" key="1">
    <citation type="submission" date="2007-07" db="EMBL/GenBank/DDBJ databases">
        <title>PCAP assembly of the Caenorhabditis remanei genome.</title>
        <authorList>
            <consortium name="The Caenorhabditis remanei Sequencing Consortium"/>
            <person name="Wilson R.K."/>
        </authorList>
    </citation>
    <scope>NUCLEOTIDE SEQUENCE [LARGE SCALE GENOMIC DNA]</scope>
    <source>
        <strain evidence="17">PB4641</strain>
    </source>
</reference>
<evidence type="ECO:0000256" key="6">
    <source>
        <dbReference type="ARBA" id="ARBA00022664"/>
    </source>
</evidence>
<keyword evidence="6" id="KW-0507">mRNA processing</keyword>
<dbReference type="GO" id="GO:0006397">
    <property type="term" value="P:mRNA processing"/>
    <property type="evidence" value="ECO:0007669"/>
    <property type="project" value="UniProtKB-KW"/>
</dbReference>
<evidence type="ECO:0000313" key="17">
    <source>
        <dbReference type="EMBL" id="EFP03789.1"/>
    </source>
</evidence>
<evidence type="ECO:0000256" key="4">
    <source>
        <dbReference type="ARBA" id="ARBA00010912"/>
    </source>
</evidence>
<keyword evidence="11" id="KW-0460">Magnesium</keyword>
<keyword evidence="18" id="KW-1185">Reference proteome</keyword>
<comment type="cofactor">
    <cofactor evidence="1">
        <name>Mn(2+)</name>
        <dbReference type="ChEBI" id="CHEBI:29035"/>
    </cofactor>
</comment>
<evidence type="ECO:0000256" key="8">
    <source>
        <dbReference type="ARBA" id="ARBA00022723"/>
    </source>
</evidence>
<keyword evidence="8" id="KW-0479">Metal-binding</keyword>
<dbReference type="InterPro" id="IPR048840">
    <property type="entry name" value="PolA_pol_NTPase"/>
</dbReference>
<dbReference type="Gene3D" id="3.30.70.590">
    <property type="entry name" value="Poly(A) polymerase predicted RNA binding domain"/>
    <property type="match status" value="1"/>
</dbReference>
<comment type="catalytic activity">
    <reaction evidence="13">
        <text>RNA(n) + ATP = RNA(n)-3'-adenine ribonucleotide + diphosphate</text>
        <dbReference type="Rhea" id="RHEA:11332"/>
        <dbReference type="Rhea" id="RHEA-COMP:14527"/>
        <dbReference type="Rhea" id="RHEA-COMP:17347"/>
        <dbReference type="ChEBI" id="CHEBI:30616"/>
        <dbReference type="ChEBI" id="CHEBI:33019"/>
        <dbReference type="ChEBI" id="CHEBI:140395"/>
        <dbReference type="ChEBI" id="CHEBI:173115"/>
        <dbReference type="EC" id="2.7.7.19"/>
    </reaction>
</comment>